<dbReference type="SUPFAM" id="SSF57701">
    <property type="entry name" value="Zn2/Cys6 DNA-binding domain"/>
    <property type="match status" value="1"/>
</dbReference>
<dbReference type="GO" id="GO:0000981">
    <property type="term" value="F:DNA-binding transcription factor activity, RNA polymerase II-specific"/>
    <property type="evidence" value="ECO:0007669"/>
    <property type="project" value="InterPro"/>
</dbReference>
<dbReference type="PANTHER" id="PTHR47424:SF4">
    <property type="entry name" value="ZN(II)2CYS6 TRANSCRIPTION FACTOR (EUROFUNG)"/>
    <property type="match status" value="1"/>
</dbReference>
<name>A0A0G4PCK7_PENC3</name>
<keyword evidence="2" id="KW-0238">DNA-binding</keyword>
<evidence type="ECO:0000256" key="5">
    <source>
        <dbReference type="SAM" id="MobiDB-lite"/>
    </source>
</evidence>
<evidence type="ECO:0000256" key="1">
    <source>
        <dbReference type="ARBA" id="ARBA00023015"/>
    </source>
</evidence>
<dbReference type="CDD" id="cd12148">
    <property type="entry name" value="fungal_TF_MHR"/>
    <property type="match status" value="1"/>
</dbReference>
<evidence type="ECO:0000259" key="6">
    <source>
        <dbReference type="Pfam" id="PF04082"/>
    </source>
</evidence>
<dbReference type="EMBL" id="HG793144">
    <property type="protein sequence ID" value="CRL24060.1"/>
    <property type="molecule type" value="Genomic_DNA"/>
</dbReference>
<evidence type="ECO:0000256" key="4">
    <source>
        <dbReference type="ARBA" id="ARBA00023242"/>
    </source>
</evidence>
<evidence type="ECO:0000313" key="8">
    <source>
        <dbReference type="Proteomes" id="UP000053732"/>
    </source>
</evidence>
<dbReference type="InterPro" id="IPR036864">
    <property type="entry name" value="Zn2-C6_fun-type_DNA-bd_sf"/>
</dbReference>
<dbReference type="AlphaFoldDB" id="A0A0G4PCK7"/>
<feature type="domain" description="Xylanolytic transcriptional activator regulatory" evidence="6">
    <location>
        <begin position="216"/>
        <end position="449"/>
    </location>
</feature>
<organism evidence="7 8">
    <name type="scientific">Penicillium camemberti (strain FM 013)</name>
    <dbReference type="NCBI Taxonomy" id="1429867"/>
    <lineage>
        <taxon>Eukaryota</taxon>
        <taxon>Fungi</taxon>
        <taxon>Dikarya</taxon>
        <taxon>Ascomycota</taxon>
        <taxon>Pezizomycotina</taxon>
        <taxon>Eurotiomycetes</taxon>
        <taxon>Eurotiomycetidae</taxon>
        <taxon>Eurotiales</taxon>
        <taxon>Aspergillaceae</taxon>
        <taxon>Penicillium</taxon>
    </lineage>
</organism>
<dbReference type="GO" id="GO:0000978">
    <property type="term" value="F:RNA polymerase II cis-regulatory region sequence-specific DNA binding"/>
    <property type="evidence" value="ECO:0007669"/>
    <property type="project" value="TreeGrafter"/>
</dbReference>
<feature type="region of interest" description="Disordered" evidence="5">
    <location>
        <begin position="120"/>
        <end position="142"/>
    </location>
</feature>
<sequence>MMFSFHVENSSEEHQRGPKPKRLKISIACNVCKAKKTKCDGARPGKRTKRTRQGEIDSMLICVMSVCGPCAKKKQSSHACIYREADPVSPSSNIPSDTARNKAMIDSAFCNTEQLRDRRECSNNYSQNEDNDDPSLYSGGVPNGSLFGASSGAHILHEVGNATHPKRGLEDRGKERSRISPKPLERLPKLQKKEASREPSDMQFVLPTRKVADNLLGVYWDYVDSVYPWLDRSSIENAYETLWAKEGDISMNKRAFHCLLNIMFAISCLVSQAPTPLSRYQSSGAFFERAQGLMSYELMEIYNFEIIQILLLTAVYLQHDKMPQKSFRSIGTAIHIAQDLGLHFPATIESINDPRERDFACRVWNGCIIMDRIASMTFGCALKVPQCVAKQGLDTLAIYSMEVTRGAGNTALPSKVDFYISFCRLHHIIADVLETFYNSSDSKSDPDPSRNFTDAKLSPPLSFDKFTSLFRIESELCNWTKDLHSYFQMPSDLEDPTPTKYIIREANVLRARYLSVRLLLFRPFLSQVHRRKAENAPGISLYSEEQTIGYMVSQCQIQCVKAAEDMIHFIFRNLPEQTQAYILPSNWYTVSYTYMAVTILLAAQMSPEIVAHFSLARLKNLLQQAREILKDYEKYPTLASRCSSVLKLIQENIDMHGSGTDYATGEGPQDAVNYDSTMIQGATGEGQESQNNLENLAWLENYAFDWNDWPLFFAQLDDETSPAERWGMQA</sequence>
<feature type="region of interest" description="Disordered" evidence="5">
    <location>
        <begin position="159"/>
        <end position="199"/>
    </location>
</feature>
<evidence type="ECO:0000256" key="3">
    <source>
        <dbReference type="ARBA" id="ARBA00023163"/>
    </source>
</evidence>
<reference evidence="7 8" key="1">
    <citation type="journal article" date="2014" name="Nat. Commun.">
        <title>Multiple recent horizontal transfers of a large genomic region in cheese making fungi.</title>
        <authorList>
            <person name="Cheeseman K."/>
            <person name="Ropars J."/>
            <person name="Renault P."/>
            <person name="Dupont J."/>
            <person name="Gouzy J."/>
            <person name="Branca A."/>
            <person name="Abraham A.L."/>
            <person name="Ceppi M."/>
            <person name="Conseiller E."/>
            <person name="Debuchy R."/>
            <person name="Malagnac F."/>
            <person name="Goarin A."/>
            <person name="Silar P."/>
            <person name="Lacoste S."/>
            <person name="Sallet E."/>
            <person name="Bensimon A."/>
            <person name="Giraud T."/>
            <person name="Brygoo Y."/>
        </authorList>
    </citation>
    <scope>NUCLEOTIDE SEQUENCE [LARGE SCALE GENOMIC DNA]</scope>
    <source>
        <strain evidence="8">FM 013</strain>
    </source>
</reference>
<feature type="region of interest" description="Disordered" evidence="5">
    <location>
        <begin position="1"/>
        <end position="20"/>
    </location>
</feature>
<keyword evidence="4" id="KW-0539">Nucleus</keyword>
<keyword evidence="8" id="KW-1185">Reference proteome</keyword>
<dbReference type="InterPro" id="IPR051127">
    <property type="entry name" value="Fungal_SecMet_Regulators"/>
</dbReference>
<dbReference type="PANTHER" id="PTHR47424">
    <property type="entry name" value="REGULATORY PROTEIN GAL4"/>
    <property type="match status" value="1"/>
</dbReference>
<proteinExistence type="predicted"/>
<gene>
    <name evidence="7" type="ORF">PCAMFM013_S011g000054</name>
</gene>
<dbReference type="InterPro" id="IPR007219">
    <property type="entry name" value="XnlR_reg_dom"/>
</dbReference>
<evidence type="ECO:0000256" key="2">
    <source>
        <dbReference type="ARBA" id="ARBA00023125"/>
    </source>
</evidence>
<accession>A0A0G4PCK7</accession>
<protein>
    <submittedName>
        <fullName evidence="7">Fungal transcriptional regulatory protein, N-terminal</fullName>
    </submittedName>
</protein>
<evidence type="ECO:0000313" key="7">
    <source>
        <dbReference type="EMBL" id="CRL24060.1"/>
    </source>
</evidence>
<dbReference type="GO" id="GO:0005634">
    <property type="term" value="C:nucleus"/>
    <property type="evidence" value="ECO:0007669"/>
    <property type="project" value="TreeGrafter"/>
</dbReference>
<dbReference type="GO" id="GO:0000435">
    <property type="term" value="P:positive regulation of transcription from RNA polymerase II promoter by galactose"/>
    <property type="evidence" value="ECO:0007669"/>
    <property type="project" value="TreeGrafter"/>
</dbReference>
<feature type="compositionally biased region" description="Basic and acidic residues" evidence="5">
    <location>
        <begin position="167"/>
        <end position="199"/>
    </location>
</feature>
<dbReference type="GO" id="GO:0008270">
    <property type="term" value="F:zinc ion binding"/>
    <property type="evidence" value="ECO:0007669"/>
    <property type="project" value="InterPro"/>
</dbReference>
<dbReference type="STRING" id="1429867.A0A0G4PCK7"/>
<keyword evidence="3" id="KW-0804">Transcription</keyword>
<dbReference type="Pfam" id="PF04082">
    <property type="entry name" value="Fungal_trans"/>
    <property type="match status" value="1"/>
</dbReference>
<dbReference type="Proteomes" id="UP000053732">
    <property type="component" value="Unassembled WGS sequence"/>
</dbReference>
<keyword evidence="1" id="KW-0805">Transcription regulation</keyword>
<dbReference type="GO" id="GO:0006351">
    <property type="term" value="P:DNA-templated transcription"/>
    <property type="evidence" value="ECO:0007669"/>
    <property type="project" value="InterPro"/>
</dbReference>